<gene>
    <name evidence="1" type="ORF">UFOVP789_18</name>
</gene>
<dbReference type="EMBL" id="LR796726">
    <property type="protein sequence ID" value="CAB4162082.1"/>
    <property type="molecule type" value="Genomic_DNA"/>
</dbReference>
<protein>
    <submittedName>
        <fullName evidence="1">Uncharacterized protein</fullName>
    </submittedName>
</protein>
<organism evidence="1">
    <name type="scientific">uncultured Caudovirales phage</name>
    <dbReference type="NCBI Taxonomy" id="2100421"/>
    <lineage>
        <taxon>Viruses</taxon>
        <taxon>Duplodnaviria</taxon>
        <taxon>Heunggongvirae</taxon>
        <taxon>Uroviricota</taxon>
        <taxon>Caudoviricetes</taxon>
        <taxon>Peduoviridae</taxon>
        <taxon>Maltschvirus</taxon>
        <taxon>Maltschvirus maltsch</taxon>
    </lineage>
</organism>
<sequence length="199" mass="22299">MAFDLSQYETVEERLEKWWKENEDGSIQTELVNRPNANSDEFVFVARLYRTTADAVPVATGWASEIRTSSSFNKFACELAESSAIGRALANYIYSKKGARPSRIEMQRVENSEPAKSFAIENNSNEPVQWTSNGVELPGAPKPPPICCGAGHVLRTGFSKTTKKPYYGYVCMSQNKEHALWAKQDAQGNWFFPKEEGGE</sequence>
<reference evidence="1" key="1">
    <citation type="submission" date="2020-04" db="EMBL/GenBank/DDBJ databases">
        <authorList>
            <person name="Chiriac C."/>
            <person name="Salcher M."/>
            <person name="Ghai R."/>
            <person name="Kavagutti S V."/>
        </authorList>
    </citation>
    <scope>NUCLEOTIDE SEQUENCE</scope>
</reference>
<name>A0A6J5NTD9_9CAUD</name>
<proteinExistence type="predicted"/>
<evidence type="ECO:0000313" key="1">
    <source>
        <dbReference type="EMBL" id="CAB4162082.1"/>
    </source>
</evidence>
<accession>A0A6J5NTD9</accession>